<evidence type="ECO:0000313" key="3">
    <source>
        <dbReference type="Proteomes" id="UP000663861"/>
    </source>
</evidence>
<accession>A0A8H3AET9</accession>
<reference evidence="2" key="1">
    <citation type="submission" date="2021-01" db="EMBL/GenBank/DDBJ databases">
        <authorList>
            <person name="Kaushik A."/>
        </authorList>
    </citation>
    <scope>NUCLEOTIDE SEQUENCE</scope>
    <source>
        <strain evidence="2">AG4-RS23</strain>
    </source>
</reference>
<name>A0A8H3AET9_9AGAM</name>
<evidence type="ECO:0000313" key="2">
    <source>
        <dbReference type="EMBL" id="CAE6417700.1"/>
    </source>
</evidence>
<dbReference type="EMBL" id="CAJMWY010000138">
    <property type="protein sequence ID" value="CAE6417700.1"/>
    <property type="molecule type" value="Genomic_DNA"/>
</dbReference>
<organism evidence="2 3">
    <name type="scientific">Rhizoctonia solani</name>
    <dbReference type="NCBI Taxonomy" id="456999"/>
    <lineage>
        <taxon>Eukaryota</taxon>
        <taxon>Fungi</taxon>
        <taxon>Dikarya</taxon>
        <taxon>Basidiomycota</taxon>
        <taxon>Agaricomycotina</taxon>
        <taxon>Agaricomycetes</taxon>
        <taxon>Cantharellales</taxon>
        <taxon>Ceratobasidiaceae</taxon>
        <taxon>Rhizoctonia</taxon>
    </lineage>
</organism>
<dbReference type="InterPro" id="IPR046528">
    <property type="entry name" value="DUF6593"/>
</dbReference>
<sequence>MRHLNSITPCDGRVKSTCNRINPHCAECDIRPEAYNISLGYLTKRLFSHVLYSAGESTYTPTFFPPPVIPFMNHESLSHVMTTYTLSRASPTNTILSDSQGAAAYVISTPFRLGGTQTTITQGNQVIATIQWNVFKKDTVTMNDRTSTVKEAFPRIKLLSPARTYTTLSGERFKWKGTNKLSCVSVETRGTLAIYERAIFSRVRKKPHVLNISPNADYLVEVLIVTWVIAEKKARSRRRTGGIGSVSSGIRRGVVNGVVRNA</sequence>
<proteinExistence type="predicted"/>
<evidence type="ECO:0000259" key="1">
    <source>
        <dbReference type="Pfam" id="PF20236"/>
    </source>
</evidence>
<dbReference type="AlphaFoldDB" id="A0A8H3AET9"/>
<gene>
    <name evidence="2" type="ORF">RDB_LOCUS8996</name>
</gene>
<protein>
    <recommendedName>
        <fullName evidence="1">DUF6593 domain-containing protein</fullName>
    </recommendedName>
</protein>
<feature type="domain" description="DUF6593" evidence="1">
    <location>
        <begin position="90"/>
        <end position="235"/>
    </location>
</feature>
<dbReference type="Proteomes" id="UP000663861">
    <property type="component" value="Unassembled WGS sequence"/>
</dbReference>
<comment type="caution">
    <text evidence="2">The sequence shown here is derived from an EMBL/GenBank/DDBJ whole genome shotgun (WGS) entry which is preliminary data.</text>
</comment>
<dbReference type="Pfam" id="PF20236">
    <property type="entry name" value="DUF6593"/>
    <property type="match status" value="1"/>
</dbReference>